<comment type="caution">
    <text evidence="1">The sequence shown here is derived from an EMBL/GenBank/DDBJ whole genome shotgun (WGS) entry which is preliminary data.</text>
</comment>
<accession>A0AAP0PTK2</accession>
<gene>
    <name evidence="1" type="ORF">Sjap_001750</name>
</gene>
<dbReference type="EMBL" id="JBBNAE010000001">
    <property type="protein sequence ID" value="KAK9154270.1"/>
    <property type="molecule type" value="Genomic_DNA"/>
</dbReference>
<name>A0AAP0PTK2_9MAGN</name>
<protein>
    <submittedName>
        <fullName evidence="1">Uncharacterized protein</fullName>
    </submittedName>
</protein>
<dbReference type="Proteomes" id="UP001417504">
    <property type="component" value="Unassembled WGS sequence"/>
</dbReference>
<dbReference type="AlphaFoldDB" id="A0AAP0PTK2"/>
<evidence type="ECO:0000313" key="2">
    <source>
        <dbReference type="Proteomes" id="UP001417504"/>
    </source>
</evidence>
<reference evidence="1 2" key="1">
    <citation type="submission" date="2024-01" db="EMBL/GenBank/DDBJ databases">
        <title>Genome assemblies of Stephania.</title>
        <authorList>
            <person name="Yang L."/>
        </authorList>
    </citation>
    <scope>NUCLEOTIDE SEQUENCE [LARGE SCALE GENOMIC DNA]</scope>
    <source>
        <strain evidence="1">QJT</strain>
        <tissue evidence="1">Leaf</tissue>
    </source>
</reference>
<evidence type="ECO:0000313" key="1">
    <source>
        <dbReference type="EMBL" id="KAK9154270.1"/>
    </source>
</evidence>
<keyword evidence="2" id="KW-1185">Reference proteome</keyword>
<organism evidence="1 2">
    <name type="scientific">Stephania japonica</name>
    <dbReference type="NCBI Taxonomy" id="461633"/>
    <lineage>
        <taxon>Eukaryota</taxon>
        <taxon>Viridiplantae</taxon>
        <taxon>Streptophyta</taxon>
        <taxon>Embryophyta</taxon>
        <taxon>Tracheophyta</taxon>
        <taxon>Spermatophyta</taxon>
        <taxon>Magnoliopsida</taxon>
        <taxon>Ranunculales</taxon>
        <taxon>Menispermaceae</taxon>
        <taxon>Menispermoideae</taxon>
        <taxon>Cissampelideae</taxon>
        <taxon>Stephania</taxon>
    </lineage>
</organism>
<sequence length="96" mass="11205">MALALRMDVYCTSEFSLQNFKPHVRLFCFTSFYFQYNWPQIEAHIFAYQWAQSMVSKPSFQPSVLTINSCFGKSISGIMDLVKKLRFEKVMVLTSV</sequence>
<proteinExistence type="predicted"/>